<dbReference type="PANTHER" id="PTHR12210">
    <property type="entry name" value="DULLARD PROTEIN PHOSPHATASE"/>
    <property type="match status" value="1"/>
</dbReference>
<protein>
    <submittedName>
        <fullName evidence="3">CTD small phosphatase-like protein</fullName>
    </submittedName>
</protein>
<dbReference type="InterPro" id="IPR023214">
    <property type="entry name" value="HAD_sf"/>
</dbReference>
<dbReference type="Pfam" id="PF03031">
    <property type="entry name" value="NIF"/>
    <property type="match status" value="1"/>
</dbReference>
<evidence type="ECO:0000313" key="3">
    <source>
        <dbReference type="EMBL" id="EXB88392.1"/>
    </source>
</evidence>
<keyword evidence="1" id="KW-0472">Membrane</keyword>
<name>W9S4E3_9ROSA</name>
<dbReference type="OrthoDB" id="277011at2759"/>
<keyword evidence="1" id="KW-1133">Transmembrane helix</keyword>
<dbReference type="SUPFAM" id="SSF56784">
    <property type="entry name" value="HAD-like"/>
    <property type="match status" value="1"/>
</dbReference>
<feature type="transmembrane region" description="Helical" evidence="1">
    <location>
        <begin position="20"/>
        <end position="39"/>
    </location>
</feature>
<dbReference type="InterPro" id="IPR004274">
    <property type="entry name" value="FCP1_dom"/>
</dbReference>
<proteinExistence type="predicted"/>
<dbReference type="InterPro" id="IPR011948">
    <property type="entry name" value="Dullard_phosphatase"/>
</dbReference>
<dbReference type="FunFam" id="3.40.50.1000:FF:000112">
    <property type="entry name" value="CTD small phosphatase-like protein 2"/>
    <property type="match status" value="1"/>
</dbReference>
<dbReference type="InterPro" id="IPR036412">
    <property type="entry name" value="HAD-like_sf"/>
</dbReference>
<dbReference type="SMART" id="SM00577">
    <property type="entry name" value="CPDc"/>
    <property type="match status" value="1"/>
</dbReference>
<gene>
    <name evidence="3" type="ORF">L484_007675</name>
</gene>
<dbReference type="NCBIfam" id="TIGR02251">
    <property type="entry name" value="HIF-SF_euk"/>
    <property type="match status" value="1"/>
</dbReference>
<dbReference type="AlphaFoldDB" id="W9S4E3"/>
<keyword evidence="4" id="KW-1185">Reference proteome</keyword>
<dbReference type="GO" id="GO:0016791">
    <property type="term" value="F:phosphatase activity"/>
    <property type="evidence" value="ECO:0007669"/>
    <property type="project" value="InterPro"/>
</dbReference>
<dbReference type="CDD" id="cd07521">
    <property type="entry name" value="HAD_FCP1-like"/>
    <property type="match status" value="1"/>
</dbReference>
<accession>W9S4E3</accession>
<evidence type="ECO:0000313" key="4">
    <source>
        <dbReference type="Proteomes" id="UP000030645"/>
    </source>
</evidence>
<dbReference type="eggNOG" id="KOG1605">
    <property type="taxonomic scope" value="Eukaryota"/>
</dbReference>
<sequence>MAAELTQGGDVVYSPRTLQVWRALLNWLGFFFQIFLQILRALGHLPLLSSSSSSSSPSFKPLPNIELPEHDLPADSAVHIAALHDSDSDDVSEEKKLTVVLDLDETLVCAYETSSLPPGVRNQATEAGLKWFELECVSSDKEFEGRPKINHVTVFERPGLHEFLKQLSEFADLVLFTAGLEGYARPLVDRIDEGNLFSLRLYRPSTISTEFREHVKDLSCISKDMCRSVIVDNNPFSFLLQPVNGIPCIPFSAGQPHDTQLLDVLLPLLKDLSLQKDVRPMLHERFHMPEWFQKQGIPPQCWTLADG</sequence>
<keyword evidence="1" id="KW-0812">Transmembrane</keyword>
<organism evidence="3 4">
    <name type="scientific">Morus notabilis</name>
    <dbReference type="NCBI Taxonomy" id="981085"/>
    <lineage>
        <taxon>Eukaryota</taxon>
        <taxon>Viridiplantae</taxon>
        <taxon>Streptophyta</taxon>
        <taxon>Embryophyta</taxon>
        <taxon>Tracheophyta</taxon>
        <taxon>Spermatophyta</taxon>
        <taxon>Magnoliopsida</taxon>
        <taxon>eudicotyledons</taxon>
        <taxon>Gunneridae</taxon>
        <taxon>Pentapetalae</taxon>
        <taxon>rosids</taxon>
        <taxon>fabids</taxon>
        <taxon>Rosales</taxon>
        <taxon>Moraceae</taxon>
        <taxon>Moreae</taxon>
        <taxon>Morus</taxon>
    </lineage>
</organism>
<feature type="domain" description="FCP1 homology" evidence="2">
    <location>
        <begin position="92"/>
        <end position="272"/>
    </location>
</feature>
<dbReference type="Gene3D" id="3.40.50.1000">
    <property type="entry name" value="HAD superfamily/HAD-like"/>
    <property type="match status" value="1"/>
</dbReference>
<dbReference type="EMBL" id="KE344961">
    <property type="protein sequence ID" value="EXB88392.1"/>
    <property type="molecule type" value="Genomic_DNA"/>
</dbReference>
<dbReference type="PROSITE" id="PS50969">
    <property type="entry name" value="FCP1"/>
    <property type="match status" value="1"/>
</dbReference>
<evidence type="ECO:0000259" key="2">
    <source>
        <dbReference type="PROSITE" id="PS50969"/>
    </source>
</evidence>
<evidence type="ECO:0000256" key="1">
    <source>
        <dbReference type="SAM" id="Phobius"/>
    </source>
</evidence>
<dbReference type="STRING" id="981085.W9S4E3"/>
<reference evidence="4" key="1">
    <citation type="submission" date="2013-01" db="EMBL/GenBank/DDBJ databases">
        <title>Draft Genome Sequence of a Mulberry Tree, Morus notabilis C.K. Schneid.</title>
        <authorList>
            <person name="He N."/>
            <person name="Zhao S."/>
        </authorList>
    </citation>
    <scope>NUCLEOTIDE SEQUENCE</scope>
</reference>
<dbReference type="Proteomes" id="UP000030645">
    <property type="component" value="Unassembled WGS sequence"/>
</dbReference>
<dbReference type="KEGG" id="mnt:21391069"/>
<dbReference type="InterPro" id="IPR050365">
    <property type="entry name" value="TIM50"/>
</dbReference>